<feature type="compositionally biased region" description="Pro residues" evidence="1">
    <location>
        <begin position="113"/>
        <end position="129"/>
    </location>
</feature>
<protein>
    <submittedName>
        <fullName evidence="2">Uncharacterized protein</fullName>
    </submittedName>
</protein>
<dbReference type="AlphaFoldDB" id="A0A2T8ILN7"/>
<dbReference type="EMBL" id="CM008050">
    <property type="protein sequence ID" value="PVH38581.1"/>
    <property type="molecule type" value="Genomic_DNA"/>
</dbReference>
<sequence length="160" mass="17037">MAGLGRGGRWSARCHGKLRRESMRGSCWSSTLYTNFAPLNQPARTLKHINGPKLTCAQDRHPWKNHAGGRTHPTSPPLPGPPQAPPTPPDVPPASSAPSAAGRRRLLLSLRPTSPPPRPPPPPPSPAPYVPASLPGRICTAAHRGRLAGPPFRRRRAGAA</sequence>
<feature type="compositionally biased region" description="Low complexity" evidence="1">
    <location>
        <begin position="93"/>
        <end position="112"/>
    </location>
</feature>
<proteinExistence type="predicted"/>
<dbReference type="Proteomes" id="UP000243499">
    <property type="component" value="Chromosome 5"/>
</dbReference>
<dbReference type="Gramene" id="PVH38581">
    <property type="protein sequence ID" value="PVH38581"/>
    <property type="gene ID" value="PAHAL_5G294700"/>
</dbReference>
<evidence type="ECO:0000313" key="2">
    <source>
        <dbReference type="EMBL" id="PVH38581.1"/>
    </source>
</evidence>
<evidence type="ECO:0000256" key="1">
    <source>
        <dbReference type="SAM" id="MobiDB-lite"/>
    </source>
</evidence>
<reference evidence="2" key="1">
    <citation type="submission" date="2018-04" db="EMBL/GenBank/DDBJ databases">
        <title>WGS assembly of Panicum hallii.</title>
        <authorList>
            <person name="Lovell J."/>
            <person name="Jenkins J."/>
            <person name="Lowry D."/>
            <person name="Mamidi S."/>
            <person name="Sreedasyam A."/>
            <person name="Weng X."/>
            <person name="Barry K."/>
            <person name="Bonette J."/>
            <person name="Campitelli B."/>
            <person name="Daum C."/>
            <person name="Gordon S."/>
            <person name="Gould B."/>
            <person name="Lipzen A."/>
            <person name="Macqueen A."/>
            <person name="Palacio-Mejia J."/>
            <person name="Plott C."/>
            <person name="Shakirov E."/>
            <person name="Shu S."/>
            <person name="Yoshinaga Y."/>
            <person name="Zane M."/>
            <person name="Rokhsar D."/>
            <person name="Grimwood J."/>
            <person name="Schmutz J."/>
            <person name="Juenger T."/>
        </authorList>
    </citation>
    <scope>NUCLEOTIDE SEQUENCE [LARGE SCALE GENOMIC DNA]</scope>
    <source>
        <strain evidence="2">FIL2</strain>
    </source>
</reference>
<accession>A0A2T8ILN7</accession>
<feature type="region of interest" description="Disordered" evidence="1">
    <location>
        <begin position="54"/>
        <end position="160"/>
    </location>
</feature>
<gene>
    <name evidence="2" type="ORF">PAHAL_5G294700</name>
</gene>
<organism evidence="2">
    <name type="scientific">Panicum hallii</name>
    <dbReference type="NCBI Taxonomy" id="206008"/>
    <lineage>
        <taxon>Eukaryota</taxon>
        <taxon>Viridiplantae</taxon>
        <taxon>Streptophyta</taxon>
        <taxon>Embryophyta</taxon>
        <taxon>Tracheophyta</taxon>
        <taxon>Spermatophyta</taxon>
        <taxon>Magnoliopsida</taxon>
        <taxon>Liliopsida</taxon>
        <taxon>Poales</taxon>
        <taxon>Poaceae</taxon>
        <taxon>PACMAD clade</taxon>
        <taxon>Panicoideae</taxon>
        <taxon>Panicodae</taxon>
        <taxon>Paniceae</taxon>
        <taxon>Panicinae</taxon>
        <taxon>Panicum</taxon>
        <taxon>Panicum sect. Panicum</taxon>
    </lineage>
</organism>
<feature type="compositionally biased region" description="Pro residues" evidence="1">
    <location>
        <begin position="74"/>
        <end position="92"/>
    </location>
</feature>
<name>A0A2T8ILN7_9POAL</name>